<evidence type="ECO:0000256" key="4">
    <source>
        <dbReference type="ARBA" id="ARBA00022679"/>
    </source>
</evidence>
<dbReference type="PANTHER" id="PTHR11601:SF34">
    <property type="entry name" value="CYSTEINE DESULFURASE"/>
    <property type="match status" value="1"/>
</dbReference>
<dbReference type="AlphaFoldDB" id="A0A8I0GFJ2"/>
<evidence type="ECO:0000256" key="9">
    <source>
        <dbReference type="ARBA" id="ARBA00050776"/>
    </source>
</evidence>
<evidence type="ECO:0000256" key="2">
    <source>
        <dbReference type="ARBA" id="ARBA00006490"/>
    </source>
</evidence>
<dbReference type="GO" id="GO:0008483">
    <property type="term" value="F:transaminase activity"/>
    <property type="evidence" value="ECO:0007669"/>
    <property type="project" value="UniProtKB-KW"/>
</dbReference>
<evidence type="ECO:0000313" key="12">
    <source>
        <dbReference type="EMBL" id="MBD3689907.1"/>
    </source>
</evidence>
<keyword evidence="13" id="KW-1185">Reference proteome</keyword>
<keyword evidence="4 12" id="KW-0808">Transferase</keyword>
<dbReference type="PROSITE" id="PS00595">
    <property type="entry name" value="AA_TRANSFER_CLASS_5"/>
    <property type="match status" value="1"/>
</dbReference>
<comment type="catalytic activity">
    <reaction evidence="9">
        <text>(sulfur carrier)-H + L-cysteine = (sulfur carrier)-SH + L-alanine</text>
        <dbReference type="Rhea" id="RHEA:43892"/>
        <dbReference type="Rhea" id="RHEA-COMP:14737"/>
        <dbReference type="Rhea" id="RHEA-COMP:14739"/>
        <dbReference type="ChEBI" id="CHEBI:29917"/>
        <dbReference type="ChEBI" id="CHEBI:35235"/>
        <dbReference type="ChEBI" id="CHEBI:57972"/>
        <dbReference type="ChEBI" id="CHEBI:64428"/>
        <dbReference type="EC" id="2.8.1.7"/>
    </reaction>
</comment>
<evidence type="ECO:0000256" key="5">
    <source>
        <dbReference type="ARBA" id="ARBA00022723"/>
    </source>
</evidence>
<evidence type="ECO:0000256" key="6">
    <source>
        <dbReference type="ARBA" id="ARBA00022898"/>
    </source>
</evidence>
<dbReference type="Gene3D" id="3.90.1150.10">
    <property type="entry name" value="Aspartate Aminotransferase, domain 1"/>
    <property type="match status" value="1"/>
</dbReference>
<feature type="domain" description="Aminotransferase class V" evidence="11">
    <location>
        <begin position="4"/>
        <end position="363"/>
    </location>
</feature>
<comment type="similarity">
    <text evidence="2">Belongs to the class-V pyridoxal-phosphate-dependent aminotransferase family. NifS/IscS subfamily.</text>
</comment>
<sequence>MSLIYLDNAAAAPMRAVAREAMVRTWERAQGTGLNPQSVHAAGRDAAFLLDDARARIALALGADPTEVIFTSGATESDVIALRGAAAARPARRVIHTALDHPAIAQTAATIADVRIIGLRRDGGIDLDDAEAAFAGPAPAILALTSVASETGVIAPVRDIVARARSRWGREVPILLDATQAIGRLPVDFHALGVDLLALSGHKCGAPSGSGVLLATREVGIVPVMTGGGQERQLRSGTPAVATAQALAAALTEAVEERPAMSQRHARMRERLISGLPDGIAVATQAEATASITMFVAPGCSAEALVVALDAAGIAASAGSACHTGVSRPSPTLLAQGISEEDASGSLRVSFGWATRMRDVEAFLEALPGALDAAHAYAELARPRSR</sequence>
<dbReference type="EC" id="2.8.1.7" evidence="3"/>
<dbReference type="RefSeq" id="WP_191072022.1">
    <property type="nucleotide sequence ID" value="NZ_JACRUO010000002.1"/>
</dbReference>
<evidence type="ECO:0000259" key="11">
    <source>
        <dbReference type="Pfam" id="PF00266"/>
    </source>
</evidence>
<keyword evidence="7" id="KW-0408">Iron</keyword>
<protein>
    <recommendedName>
        <fullName evidence="3">cysteine desulfurase</fullName>
        <ecNumber evidence="3">2.8.1.7</ecNumber>
    </recommendedName>
</protein>
<dbReference type="GO" id="GO:0051536">
    <property type="term" value="F:iron-sulfur cluster binding"/>
    <property type="evidence" value="ECO:0007669"/>
    <property type="project" value="UniProtKB-KW"/>
</dbReference>
<keyword evidence="12" id="KW-0032">Aminotransferase</keyword>
<dbReference type="GO" id="GO:0031071">
    <property type="term" value="F:cysteine desulfurase activity"/>
    <property type="evidence" value="ECO:0007669"/>
    <property type="project" value="UniProtKB-EC"/>
</dbReference>
<evidence type="ECO:0000256" key="3">
    <source>
        <dbReference type="ARBA" id="ARBA00012239"/>
    </source>
</evidence>
<dbReference type="Gene3D" id="1.10.260.50">
    <property type="match status" value="1"/>
</dbReference>
<dbReference type="InterPro" id="IPR015421">
    <property type="entry name" value="PyrdxlP-dep_Trfase_major"/>
</dbReference>
<dbReference type="Pfam" id="PF00266">
    <property type="entry name" value="Aminotran_5"/>
    <property type="match status" value="1"/>
</dbReference>
<comment type="cofactor">
    <cofactor evidence="1 10">
        <name>pyridoxal 5'-phosphate</name>
        <dbReference type="ChEBI" id="CHEBI:597326"/>
    </cofactor>
</comment>
<keyword evidence="8" id="KW-0411">Iron-sulfur</keyword>
<dbReference type="Proteomes" id="UP000627538">
    <property type="component" value="Unassembled WGS sequence"/>
</dbReference>
<dbReference type="InterPro" id="IPR015422">
    <property type="entry name" value="PyrdxlP-dep_Trfase_small"/>
</dbReference>
<evidence type="ECO:0000313" key="13">
    <source>
        <dbReference type="Proteomes" id="UP000627538"/>
    </source>
</evidence>
<dbReference type="SUPFAM" id="SSF53383">
    <property type="entry name" value="PLP-dependent transferases"/>
    <property type="match status" value="1"/>
</dbReference>
<organism evidence="12 13">
    <name type="scientific">Nanchangia anserum</name>
    <dbReference type="NCBI Taxonomy" id="2692125"/>
    <lineage>
        <taxon>Bacteria</taxon>
        <taxon>Bacillati</taxon>
        <taxon>Actinomycetota</taxon>
        <taxon>Actinomycetes</taxon>
        <taxon>Actinomycetales</taxon>
        <taxon>Actinomycetaceae</taxon>
        <taxon>Nanchangia</taxon>
    </lineage>
</organism>
<evidence type="ECO:0000256" key="1">
    <source>
        <dbReference type="ARBA" id="ARBA00001933"/>
    </source>
</evidence>
<comment type="caution">
    <text evidence="12">The sequence shown here is derived from an EMBL/GenBank/DDBJ whole genome shotgun (WGS) entry which is preliminary data.</text>
</comment>
<dbReference type="InterPro" id="IPR020578">
    <property type="entry name" value="Aminotrans_V_PyrdxlP_BS"/>
</dbReference>
<keyword evidence="5" id="KW-0479">Metal-binding</keyword>
<dbReference type="InterPro" id="IPR015424">
    <property type="entry name" value="PyrdxlP-dep_Trfase"/>
</dbReference>
<dbReference type="PANTHER" id="PTHR11601">
    <property type="entry name" value="CYSTEINE DESULFURYLASE FAMILY MEMBER"/>
    <property type="match status" value="1"/>
</dbReference>
<evidence type="ECO:0000256" key="7">
    <source>
        <dbReference type="ARBA" id="ARBA00023004"/>
    </source>
</evidence>
<accession>A0A8I0GFJ2</accession>
<dbReference type="PIRSF" id="PIRSF005572">
    <property type="entry name" value="NifS"/>
    <property type="match status" value="1"/>
</dbReference>
<dbReference type="InterPro" id="IPR016454">
    <property type="entry name" value="Cysteine_dSase"/>
</dbReference>
<dbReference type="Gene3D" id="3.40.640.10">
    <property type="entry name" value="Type I PLP-dependent aspartate aminotransferase-like (Major domain)"/>
    <property type="match status" value="1"/>
</dbReference>
<name>A0A8I0GFJ2_9ACTO</name>
<keyword evidence="6" id="KW-0663">Pyridoxal phosphate</keyword>
<dbReference type="InterPro" id="IPR000192">
    <property type="entry name" value="Aminotrans_V_dom"/>
</dbReference>
<reference evidence="12 13" key="1">
    <citation type="submission" date="2020-08" db="EMBL/GenBank/DDBJ databases">
        <title>Winkia gen. nov., sp. nov., isolated from faeces of the Anser albifrons in China.</title>
        <authorList>
            <person name="Liu Q."/>
        </authorList>
    </citation>
    <scope>NUCLEOTIDE SEQUENCE [LARGE SCALE GENOMIC DNA]</scope>
    <source>
        <strain evidence="12 13">C62</strain>
    </source>
</reference>
<evidence type="ECO:0000256" key="8">
    <source>
        <dbReference type="ARBA" id="ARBA00023014"/>
    </source>
</evidence>
<gene>
    <name evidence="12" type="ORF">H8R10_06680</name>
</gene>
<dbReference type="GO" id="GO:0046872">
    <property type="term" value="F:metal ion binding"/>
    <property type="evidence" value="ECO:0007669"/>
    <property type="project" value="UniProtKB-KW"/>
</dbReference>
<proteinExistence type="inferred from homology"/>
<dbReference type="EMBL" id="JACRUO010000002">
    <property type="protein sequence ID" value="MBD3689907.1"/>
    <property type="molecule type" value="Genomic_DNA"/>
</dbReference>
<evidence type="ECO:0000256" key="10">
    <source>
        <dbReference type="RuleBase" id="RU004504"/>
    </source>
</evidence>